<reference evidence="10" key="1">
    <citation type="journal article" date="2014" name="Int. J. Syst. Evol. Microbiol.">
        <title>Complete genome sequence of Corynebacterium casei LMG S-19264T (=DSM 44701T), isolated from a smear-ripened cheese.</title>
        <authorList>
            <consortium name="US DOE Joint Genome Institute (JGI-PGF)"/>
            <person name="Walter F."/>
            <person name="Albersmeier A."/>
            <person name="Kalinowski J."/>
            <person name="Ruckert C."/>
        </authorList>
    </citation>
    <scope>NUCLEOTIDE SEQUENCE</scope>
    <source>
        <strain evidence="10">JCM 31740</strain>
    </source>
</reference>
<organism evidence="9 11">
    <name type="scientific">Sulfodiicoccus acidiphilus</name>
    <dbReference type="NCBI Taxonomy" id="1670455"/>
    <lineage>
        <taxon>Archaea</taxon>
        <taxon>Thermoproteota</taxon>
        <taxon>Thermoprotei</taxon>
        <taxon>Sulfolobales</taxon>
        <taxon>Sulfolobaceae</taxon>
        <taxon>Sulfodiicoccus</taxon>
    </lineage>
</organism>
<evidence type="ECO:0000256" key="5">
    <source>
        <dbReference type="ARBA" id="ARBA00022759"/>
    </source>
</evidence>
<dbReference type="Pfam" id="PF04032">
    <property type="entry name" value="Rpr2"/>
    <property type="match status" value="1"/>
</dbReference>
<feature type="binding site" evidence="8">
    <location>
        <position position="83"/>
    </location>
    <ligand>
        <name>Zn(2+)</name>
        <dbReference type="ChEBI" id="CHEBI:29105"/>
    </ligand>
</feature>
<dbReference type="GO" id="GO:0008270">
    <property type="term" value="F:zinc ion binding"/>
    <property type="evidence" value="ECO:0007669"/>
    <property type="project" value="UniProtKB-UniRule"/>
</dbReference>
<evidence type="ECO:0000256" key="4">
    <source>
        <dbReference type="ARBA" id="ARBA00022723"/>
    </source>
</evidence>
<evidence type="ECO:0000256" key="6">
    <source>
        <dbReference type="ARBA" id="ARBA00022801"/>
    </source>
</evidence>
<gene>
    <name evidence="8" type="primary">rnp4</name>
    <name evidence="10" type="ORF">GCM10007116_21970</name>
    <name evidence="9" type="ORF">HS1genome_0475</name>
</gene>
<feature type="binding site" evidence="8">
    <location>
        <position position="80"/>
    </location>
    <ligand>
        <name>Zn(2+)</name>
        <dbReference type="ChEBI" id="CHEBI:29105"/>
    </ligand>
</feature>
<proteinExistence type="inferred from homology"/>
<comment type="subcellular location">
    <subcellularLocation>
        <location evidence="8">Cytoplasm</location>
    </subcellularLocation>
</comment>
<dbReference type="PIRSF" id="PIRSF004878">
    <property type="entry name" value="RNase_P_4"/>
    <property type="match status" value="1"/>
</dbReference>
<dbReference type="InterPro" id="IPR016432">
    <property type="entry name" value="RNP4"/>
</dbReference>
<keyword evidence="5 8" id="KW-0255">Endonuclease</keyword>
<keyword evidence="6 8" id="KW-0378">Hydrolase</keyword>
<feature type="binding site" evidence="8">
    <location>
        <position position="54"/>
    </location>
    <ligand>
        <name>Zn(2+)</name>
        <dbReference type="ChEBI" id="CHEBI:29105"/>
    </ligand>
</feature>
<comment type="function">
    <text evidence="8">Part of ribonuclease P, a protein complex that generates mature tRNA molecules by cleaving their 5'-ends.</text>
</comment>
<keyword evidence="3 8" id="KW-0540">Nuclease</keyword>
<dbReference type="EMBL" id="AP018553">
    <property type="protein sequence ID" value="BBD72086.1"/>
    <property type="molecule type" value="Genomic_DNA"/>
</dbReference>
<keyword evidence="2 8" id="KW-0819">tRNA processing</keyword>
<dbReference type="EC" id="3.1.26.5" evidence="8"/>
<dbReference type="GO" id="GO:0030677">
    <property type="term" value="C:ribonuclease P complex"/>
    <property type="evidence" value="ECO:0007669"/>
    <property type="project" value="UniProtKB-UniRule"/>
</dbReference>
<dbReference type="Gene3D" id="1.20.5.420">
    <property type="entry name" value="Immunoglobulin FC, subunit C"/>
    <property type="match status" value="1"/>
</dbReference>
<comment type="cofactor">
    <cofactor evidence="8">
        <name>Zn(2+)</name>
        <dbReference type="ChEBI" id="CHEBI:29105"/>
    </cofactor>
    <text evidence="8">Binds 1 zinc ion per subunit.</text>
</comment>
<protein>
    <recommendedName>
        <fullName evidence="8">Ribonuclease P protein component 4</fullName>
        <shortName evidence="8">RNase P component 4</shortName>
        <ecNumber evidence="8">3.1.26.5</ecNumber>
    </recommendedName>
    <alternativeName>
        <fullName evidence="8">Rpp21</fullName>
    </alternativeName>
</protein>
<dbReference type="InterPro" id="IPR007175">
    <property type="entry name" value="Rpr2/Snm1/Rpp21"/>
</dbReference>
<comment type="similarity">
    <text evidence="8">Belongs to the eukaryotic/archaeal RNase P protein component 4 family.</text>
</comment>
<reference evidence="11" key="2">
    <citation type="submission" date="2018-04" db="EMBL/GenBank/DDBJ databases">
        <title>Complete genome sequence of Sulfodiicoccus acidiphilus strain HS-1.</title>
        <authorList>
            <person name="Sakai H.D."/>
            <person name="Kurosawa N."/>
        </authorList>
    </citation>
    <scope>NUCLEOTIDE SEQUENCE [LARGE SCALE GENOMIC DNA]</scope>
    <source>
        <strain evidence="11">HS-1</strain>
    </source>
</reference>
<evidence type="ECO:0000256" key="1">
    <source>
        <dbReference type="ARBA" id="ARBA00022490"/>
    </source>
</evidence>
<keyword evidence="1 8" id="KW-0963">Cytoplasm</keyword>
<evidence type="ECO:0000256" key="3">
    <source>
        <dbReference type="ARBA" id="ARBA00022722"/>
    </source>
</evidence>
<dbReference type="Proteomes" id="UP000276741">
    <property type="component" value="Chromosome"/>
</dbReference>
<evidence type="ECO:0000256" key="8">
    <source>
        <dbReference type="HAMAP-Rule" id="MF_00757"/>
    </source>
</evidence>
<keyword evidence="4 8" id="KW-0479">Metal-binding</keyword>
<dbReference type="GO" id="GO:0005737">
    <property type="term" value="C:cytoplasm"/>
    <property type="evidence" value="ECO:0007669"/>
    <property type="project" value="UniProtKB-SubCell"/>
</dbReference>
<dbReference type="HAMAP" id="MF_00757">
    <property type="entry name" value="RNase_P_4"/>
    <property type="match status" value="1"/>
</dbReference>
<dbReference type="KEGG" id="sacd:HS1genome_0475"/>
<dbReference type="RefSeq" id="WP_126449388.1">
    <property type="nucleotide sequence ID" value="NZ_AP018553.1"/>
</dbReference>
<accession>A0A348B1N4</accession>
<evidence type="ECO:0000313" key="10">
    <source>
        <dbReference type="EMBL" id="GGU05049.1"/>
    </source>
</evidence>
<evidence type="ECO:0000256" key="2">
    <source>
        <dbReference type="ARBA" id="ARBA00022694"/>
    </source>
</evidence>
<comment type="subunit">
    <text evidence="8">Consists of a catalytic RNA component and at least 4-5 protein subunits.</text>
</comment>
<sequence length="98" mass="11718">MSELRERAEELMVEAVKLARSGEVELSRKYVRLALTYVAKGRVRLPREMRRSYCRRCFSPLVLGLTESRRVKRKTLIRRCLLCGWVRRYRLRGQTEES</sequence>
<evidence type="ECO:0000313" key="11">
    <source>
        <dbReference type="Proteomes" id="UP000276741"/>
    </source>
</evidence>
<evidence type="ECO:0000313" key="9">
    <source>
        <dbReference type="EMBL" id="BBD72086.1"/>
    </source>
</evidence>
<dbReference type="EMBL" id="BMQS01000032">
    <property type="protein sequence ID" value="GGU05049.1"/>
    <property type="molecule type" value="Genomic_DNA"/>
</dbReference>
<dbReference type="AlphaFoldDB" id="A0A348B1N4"/>
<feature type="binding site" evidence="8">
    <location>
        <position position="57"/>
    </location>
    <ligand>
        <name>Zn(2+)</name>
        <dbReference type="ChEBI" id="CHEBI:29105"/>
    </ligand>
</feature>
<reference evidence="10" key="4">
    <citation type="submission" date="2020-09" db="EMBL/GenBank/DDBJ databases">
        <authorList>
            <person name="Sun Q."/>
            <person name="Ohkuma M."/>
        </authorList>
    </citation>
    <scope>NUCLEOTIDE SEQUENCE</scope>
    <source>
        <strain evidence="10">JCM 31740</strain>
    </source>
</reference>
<dbReference type="GO" id="GO:0001682">
    <property type="term" value="P:tRNA 5'-leader removal"/>
    <property type="evidence" value="ECO:0007669"/>
    <property type="project" value="UniProtKB-UniRule"/>
</dbReference>
<dbReference type="Gene3D" id="6.20.50.20">
    <property type="match status" value="1"/>
</dbReference>
<comment type="catalytic activity">
    <reaction evidence="8">
        <text>Endonucleolytic cleavage of RNA, removing 5'-extranucleotides from tRNA precursor.</text>
        <dbReference type="EC" id="3.1.26.5"/>
    </reaction>
</comment>
<evidence type="ECO:0000256" key="7">
    <source>
        <dbReference type="ARBA" id="ARBA00022833"/>
    </source>
</evidence>
<dbReference type="GeneID" id="38665981"/>
<dbReference type="GO" id="GO:0004526">
    <property type="term" value="F:ribonuclease P activity"/>
    <property type="evidence" value="ECO:0007669"/>
    <property type="project" value="UniProtKB-UniRule"/>
</dbReference>
<name>A0A348B1N4_9CREN</name>
<dbReference type="OrthoDB" id="10058at2157"/>
<keyword evidence="11" id="KW-1185">Reference proteome</keyword>
<keyword evidence="7 8" id="KW-0862">Zinc</keyword>
<reference evidence="9" key="3">
    <citation type="journal article" date="2019" name="BMC Res. Notes">
        <title>Complete genome sequence of the Sulfodiicoccus acidiphilus strain HS-1T, the first crenarchaeon that lacks polB3, isolated from an acidic hot spring in Ohwaku-dani, Hakone, Japan.</title>
        <authorList>
            <person name="Sakai H.D."/>
            <person name="Kurosawa N."/>
        </authorList>
    </citation>
    <scope>NUCLEOTIDE SEQUENCE</scope>
    <source>
        <strain evidence="9">HS-1</strain>
    </source>
</reference>
<dbReference type="Proteomes" id="UP000616143">
    <property type="component" value="Unassembled WGS sequence"/>
</dbReference>